<dbReference type="GO" id="GO:0005315">
    <property type="term" value="F:phosphate transmembrane transporter activity"/>
    <property type="evidence" value="ECO:0007669"/>
    <property type="project" value="InterPro"/>
</dbReference>
<feature type="transmembrane region" description="Helical" evidence="10">
    <location>
        <begin position="334"/>
        <end position="355"/>
    </location>
</feature>
<sequence length="441" mass="47252">MTTQITADAPPSAASSIVTDRVQRRATLPGRITRTHVPGRDGRLHVTRPEARRDLSVIRREDILRIVGAALGALTATGWLFTQLLPFQGVLPFALIAYVLFLALFVVLISFDEDRVTIVDRVMAVVIHSAALLLLLVMSVVVVFTLVRGSDAFLQPNFWVEDLSVTGPLEPLTQGGMAHAALGTLIMISIALAISIPLGLLTAVMMAEFPSPFTRLVRTVCEAMTALPSIVCGLFIYATYILMFGFDQSGFAAALAVTIMILPIIIRSADVVLRLVPQTLKEASLATGASHWRTVWHVVLPTSKSGLMTAIVLGTARGIGETSPVLLTAGWTTFFNANPFSGAMVSLPFATFTLVKSPEPTQIARGFGAAAVLMALVFLLFLLARIIGGKGPGILSPRQLARVRRQSAQDMERIEARAAHDLAPTGFAPGGEARPTREAGR</sequence>
<comment type="caution">
    <text evidence="13">The sequence shown here is derived from an EMBL/GenBank/DDBJ whole genome shotgun (WGS) entry which is preliminary data.</text>
</comment>
<feature type="transmembrane region" description="Helical" evidence="10">
    <location>
        <begin position="225"/>
        <end position="246"/>
    </location>
</feature>
<keyword evidence="6" id="KW-0592">Phosphate transport</keyword>
<protein>
    <recommendedName>
        <fullName evidence="10">Phosphate transport system permease protein PstA</fullName>
    </recommendedName>
</protein>
<accession>A0A917IKG9</accession>
<evidence type="ECO:0000313" key="14">
    <source>
        <dbReference type="Proteomes" id="UP000657592"/>
    </source>
</evidence>
<dbReference type="Gene3D" id="1.10.3720.10">
    <property type="entry name" value="MetI-like"/>
    <property type="match status" value="1"/>
</dbReference>
<reference evidence="13" key="1">
    <citation type="journal article" date="2014" name="Int. J. Syst. Evol. Microbiol.">
        <title>Complete genome sequence of Corynebacterium casei LMG S-19264T (=DSM 44701T), isolated from a smear-ripened cheese.</title>
        <authorList>
            <consortium name="US DOE Joint Genome Institute (JGI-PGF)"/>
            <person name="Walter F."/>
            <person name="Albersmeier A."/>
            <person name="Kalinowski J."/>
            <person name="Ruckert C."/>
        </authorList>
    </citation>
    <scope>NUCLEOTIDE SEQUENCE</scope>
    <source>
        <strain evidence="13">CGMCC 1.15794</strain>
    </source>
</reference>
<evidence type="ECO:0000256" key="2">
    <source>
        <dbReference type="ARBA" id="ARBA00004651"/>
    </source>
</evidence>
<dbReference type="PANTHER" id="PTHR42922:SF1">
    <property type="entry name" value="PHOSPHATE TRANSPORT SYSTEM PERMEASE PROTEIN PSTA"/>
    <property type="match status" value="1"/>
</dbReference>
<comment type="subcellular location">
    <subcellularLocation>
        <location evidence="2 10">Cell membrane</location>
        <topology evidence="2 10">Multi-pass membrane protein</topology>
    </subcellularLocation>
</comment>
<feature type="transmembrane region" description="Helical" evidence="10">
    <location>
        <begin position="367"/>
        <end position="387"/>
    </location>
</feature>
<dbReference type="InterPro" id="IPR005672">
    <property type="entry name" value="Phosphate_PstA"/>
</dbReference>
<dbReference type="InterPro" id="IPR035906">
    <property type="entry name" value="MetI-like_sf"/>
</dbReference>
<dbReference type="PROSITE" id="PS50928">
    <property type="entry name" value="ABC_TM1"/>
    <property type="match status" value="1"/>
</dbReference>
<keyword evidence="7 10" id="KW-0812">Transmembrane</keyword>
<evidence type="ECO:0000256" key="9">
    <source>
        <dbReference type="ARBA" id="ARBA00023136"/>
    </source>
</evidence>
<feature type="transmembrane region" description="Helical" evidence="10">
    <location>
        <begin position="93"/>
        <end position="111"/>
    </location>
</feature>
<evidence type="ECO:0000313" key="13">
    <source>
        <dbReference type="EMBL" id="GGH51283.1"/>
    </source>
</evidence>
<keyword evidence="4" id="KW-0813">Transport</keyword>
<evidence type="ECO:0000256" key="3">
    <source>
        <dbReference type="ARBA" id="ARBA00007069"/>
    </source>
</evidence>
<dbReference type="EMBL" id="BMJY01000025">
    <property type="protein sequence ID" value="GGH51283.1"/>
    <property type="molecule type" value="Genomic_DNA"/>
</dbReference>
<gene>
    <name evidence="13" type="primary">pstA</name>
    <name evidence="13" type="ORF">GCM10010921_30620</name>
</gene>
<keyword evidence="8 10" id="KW-1133">Transmembrane helix</keyword>
<keyword evidence="9 10" id="KW-0472">Membrane</keyword>
<dbReference type="NCBIfam" id="TIGR00974">
    <property type="entry name" value="3a0107s02c"/>
    <property type="match status" value="1"/>
</dbReference>
<dbReference type="AlphaFoldDB" id="A0A917IKG9"/>
<feature type="transmembrane region" description="Helical" evidence="10">
    <location>
        <begin position="123"/>
        <end position="147"/>
    </location>
</feature>
<dbReference type="Pfam" id="PF00528">
    <property type="entry name" value="BPD_transp_1"/>
    <property type="match status" value="1"/>
</dbReference>
<evidence type="ECO:0000259" key="12">
    <source>
        <dbReference type="PROSITE" id="PS50928"/>
    </source>
</evidence>
<dbReference type="GO" id="GO:0035435">
    <property type="term" value="P:phosphate ion transmembrane transport"/>
    <property type="evidence" value="ECO:0007669"/>
    <property type="project" value="InterPro"/>
</dbReference>
<evidence type="ECO:0000256" key="1">
    <source>
        <dbReference type="ARBA" id="ARBA00003510"/>
    </source>
</evidence>
<feature type="transmembrane region" description="Helical" evidence="10">
    <location>
        <begin position="294"/>
        <end position="314"/>
    </location>
</feature>
<feature type="region of interest" description="Disordered" evidence="11">
    <location>
        <begin position="418"/>
        <end position="441"/>
    </location>
</feature>
<evidence type="ECO:0000256" key="8">
    <source>
        <dbReference type="ARBA" id="ARBA00022989"/>
    </source>
</evidence>
<dbReference type="GO" id="GO:0005886">
    <property type="term" value="C:plasma membrane"/>
    <property type="evidence" value="ECO:0007669"/>
    <property type="project" value="UniProtKB-SubCell"/>
</dbReference>
<evidence type="ECO:0000256" key="6">
    <source>
        <dbReference type="ARBA" id="ARBA00022592"/>
    </source>
</evidence>
<comment type="similarity">
    <text evidence="3 10">Belongs to the binding-protein-dependent transport system permease family. CysTW subfamily.</text>
</comment>
<feature type="domain" description="ABC transmembrane type-1" evidence="12">
    <location>
        <begin position="181"/>
        <end position="384"/>
    </location>
</feature>
<keyword evidence="5 10" id="KW-1003">Cell membrane</keyword>
<dbReference type="RefSeq" id="WP_188757266.1">
    <property type="nucleotide sequence ID" value="NZ_BMJY01000025.1"/>
</dbReference>
<evidence type="ECO:0000256" key="11">
    <source>
        <dbReference type="SAM" id="MobiDB-lite"/>
    </source>
</evidence>
<feature type="transmembrane region" description="Helical" evidence="10">
    <location>
        <begin position="252"/>
        <end position="273"/>
    </location>
</feature>
<dbReference type="InterPro" id="IPR000515">
    <property type="entry name" value="MetI-like"/>
</dbReference>
<evidence type="ECO:0000256" key="10">
    <source>
        <dbReference type="RuleBase" id="RU363043"/>
    </source>
</evidence>
<comment type="function">
    <text evidence="1">Part of the binding-protein-dependent transport system for phosphate; probably responsible for the translocation of the substrate across the membrane.</text>
</comment>
<dbReference type="Proteomes" id="UP000657592">
    <property type="component" value="Unassembled WGS sequence"/>
</dbReference>
<dbReference type="InterPro" id="IPR051408">
    <property type="entry name" value="Phosphate_transprt_permease"/>
</dbReference>
<name>A0A917IKG9_9MICO</name>
<evidence type="ECO:0000256" key="7">
    <source>
        <dbReference type="ARBA" id="ARBA00022692"/>
    </source>
</evidence>
<dbReference type="PANTHER" id="PTHR42922">
    <property type="entry name" value="PHOSPHATE TRANSPORT SYSTEM PERMEASE PROTEIN PSTA"/>
    <property type="match status" value="1"/>
</dbReference>
<proteinExistence type="inferred from homology"/>
<evidence type="ECO:0000256" key="4">
    <source>
        <dbReference type="ARBA" id="ARBA00022448"/>
    </source>
</evidence>
<dbReference type="CDD" id="cd06261">
    <property type="entry name" value="TM_PBP2"/>
    <property type="match status" value="1"/>
</dbReference>
<keyword evidence="14" id="KW-1185">Reference proteome</keyword>
<evidence type="ECO:0000256" key="5">
    <source>
        <dbReference type="ARBA" id="ARBA00022475"/>
    </source>
</evidence>
<dbReference type="SUPFAM" id="SSF161098">
    <property type="entry name" value="MetI-like"/>
    <property type="match status" value="1"/>
</dbReference>
<organism evidence="13 14">
    <name type="scientific">Microbacterium album</name>
    <dbReference type="NCBI Taxonomy" id="2053191"/>
    <lineage>
        <taxon>Bacteria</taxon>
        <taxon>Bacillati</taxon>
        <taxon>Actinomycetota</taxon>
        <taxon>Actinomycetes</taxon>
        <taxon>Micrococcales</taxon>
        <taxon>Microbacteriaceae</taxon>
        <taxon>Microbacterium</taxon>
    </lineage>
</organism>
<feature type="transmembrane region" description="Helical" evidence="10">
    <location>
        <begin position="180"/>
        <end position="204"/>
    </location>
</feature>
<feature type="transmembrane region" description="Helical" evidence="10">
    <location>
        <begin position="63"/>
        <end position="81"/>
    </location>
</feature>
<reference evidence="13" key="2">
    <citation type="submission" date="2020-09" db="EMBL/GenBank/DDBJ databases">
        <authorList>
            <person name="Sun Q."/>
            <person name="Zhou Y."/>
        </authorList>
    </citation>
    <scope>NUCLEOTIDE SEQUENCE</scope>
    <source>
        <strain evidence="13">CGMCC 1.15794</strain>
    </source>
</reference>